<evidence type="ECO:0000313" key="1">
    <source>
        <dbReference type="EMBL" id="KAE9617765.1"/>
    </source>
</evidence>
<name>A0A6A4QSK3_LUPAL</name>
<sequence length="159" mass="18035">MSKHRLQLGLQARLKLRTLGSPVHFQFTVRRISGQLLEFGRIVPHTHVSLLQLRELYLLLPLEVSGKLFLEKLSLEGVPSDILLFRLHLSPSILPPGFDFLHQHIGSIIYLLGINTTHCSEYLLQVLDPLICHIQSESALELIWITPTELSSPRYSTGL</sequence>
<protein>
    <submittedName>
        <fullName evidence="1">Uncharacterized protein</fullName>
    </submittedName>
</protein>
<proteinExistence type="predicted"/>
<evidence type="ECO:0000313" key="2">
    <source>
        <dbReference type="Proteomes" id="UP000447434"/>
    </source>
</evidence>
<dbReference type="AlphaFoldDB" id="A0A6A4QSK3"/>
<reference evidence="2" key="1">
    <citation type="journal article" date="2020" name="Nat. Commun.">
        <title>Genome sequence of the cluster root forming white lupin.</title>
        <authorList>
            <person name="Hufnagel B."/>
            <person name="Marques A."/>
            <person name="Soriano A."/>
            <person name="Marques L."/>
            <person name="Divol F."/>
            <person name="Doumas P."/>
            <person name="Sallet E."/>
            <person name="Mancinotti D."/>
            <person name="Carrere S."/>
            <person name="Marande W."/>
            <person name="Arribat S."/>
            <person name="Keller J."/>
            <person name="Huneau C."/>
            <person name="Blein T."/>
            <person name="Aime D."/>
            <person name="Laguerre M."/>
            <person name="Taylor J."/>
            <person name="Schubert V."/>
            <person name="Nelson M."/>
            <person name="Geu-Flores F."/>
            <person name="Crespi M."/>
            <person name="Gallardo-Guerrero K."/>
            <person name="Delaux P.-M."/>
            <person name="Salse J."/>
            <person name="Berges H."/>
            <person name="Guyot R."/>
            <person name="Gouzy J."/>
            <person name="Peret B."/>
        </authorList>
    </citation>
    <scope>NUCLEOTIDE SEQUENCE [LARGE SCALE GENOMIC DNA]</scope>
    <source>
        <strain evidence="2">cv. Amiga</strain>
    </source>
</reference>
<accession>A0A6A4QSK3</accession>
<keyword evidence="2" id="KW-1185">Reference proteome</keyword>
<comment type="caution">
    <text evidence="1">The sequence shown here is derived from an EMBL/GenBank/DDBJ whole genome shotgun (WGS) entry which is preliminary data.</text>
</comment>
<dbReference type="Proteomes" id="UP000447434">
    <property type="component" value="Chromosome 3"/>
</dbReference>
<dbReference type="EMBL" id="WOCE01000003">
    <property type="protein sequence ID" value="KAE9617765.1"/>
    <property type="molecule type" value="Genomic_DNA"/>
</dbReference>
<gene>
    <name evidence="1" type="ORF">Lalb_Chr03g0038831</name>
</gene>
<organism evidence="1 2">
    <name type="scientific">Lupinus albus</name>
    <name type="common">White lupine</name>
    <name type="synonym">Lupinus termis</name>
    <dbReference type="NCBI Taxonomy" id="3870"/>
    <lineage>
        <taxon>Eukaryota</taxon>
        <taxon>Viridiplantae</taxon>
        <taxon>Streptophyta</taxon>
        <taxon>Embryophyta</taxon>
        <taxon>Tracheophyta</taxon>
        <taxon>Spermatophyta</taxon>
        <taxon>Magnoliopsida</taxon>
        <taxon>eudicotyledons</taxon>
        <taxon>Gunneridae</taxon>
        <taxon>Pentapetalae</taxon>
        <taxon>rosids</taxon>
        <taxon>fabids</taxon>
        <taxon>Fabales</taxon>
        <taxon>Fabaceae</taxon>
        <taxon>Papilionoideae</taxon>
        <taxon>50 kb inversion clade</taxon>
        <taxon>genistoids sensu lato</taxon>
        <taxon>core genistoids</taxon>
        <taxon>Genisteae</taxon>
        <taxon>Lupinus</taxon>
    </lineage>
</organism>